<evidence type="ECO:0000256" key="1">
    <source>
        <dbReference type="SAM" id="Phobius"/>
    </source>
</evidence>
<feature type="transmembrane region" description="Helical" evidence="1">
    <location>
        <begin position="115"/>
        <end position="135"/>
    </location>
</feature>
<feature type="transmembrane region" description="Helical" evidence="1">
    <location>
        <begin position="178"/>
        <end position="195"/>
    </location>
</feature>
<evidence type="ECO:0000313" key="3">
    <source>
        <dbReference type="Proteomes" id="UP000283738"/>
    </source>
</evidence>
<feature type="transmembrane region" description="Helical" evidence="1">
    <location>
        <begin position="232"/>
        <end position="255"/>
    </location>
</feature>
<protein>
    <recommendedName>
        <fullName evidence="4">Lipid A core-O-antigen ligase and related enzymes</fullName>
    </recommendedName>
</protein>
<keyword evidence="1" id="KW-1133">Transmembrane helix</keyword>
<feature type="transmembrane region" description="Helical" evidence="1">
    <location>
        <begin position="353"/>
        <end position="373"/>
    </location>
</feature>
<keyword evidence="1" id="KW-0812">Transmembrane</keyword>
<feature type="transmembrane region" description="Helical" evidence="1">
    <location>
        <begin position="321"/>
        <end position="341"/>
    </location>
</feature>
<sequence>MIERIKSVKLDKKQVFDCLFLLYYGVVFTRFFLDTTMLPYITWNIEVLYIIGITIGVLKLAVDRRMKTWELIVFGLTITVAMLQYYHRPDEYVLAFAVLFIGAYNVDYRKMLKVYLGLGISYTVFVVIGCLLGYIENLTFTLWNGNVRNSFGFNYPTDFTAHLFFFIAVWCILRYEKITWIEIGVFAAVMLWSYFGCYARNNTICIGLVIMLCILEKVLPSEKKFALRENKVLKAVCVMIPFLIIGGMIFLSLIYNDGNAILSKLNDVFNSRFQLGKYGFVEYGLSPWGKLIEMQGFGRIEGGMENLWNTGLSYFVLDCSYVNILLQFGVVLFCVLVILQFVEMVRNYQADCLFLLMIYIVICIQCAVEHHYLEIAYNPLLFFSMIKYGKFNNK</sequence>
<name>A0A3R5VYE4_9FIRM</name>
<evidence type="ECO:0000313" key="2">
    <source>
        <dbReference type="EMBL" id="RGQ46991.1"/>
    </source>
</evidence>
<feature type="transmembrane region" description="Helical" evidence="1">
    <location>
        <begin position="45"/>
        <end position="62"/>
    </location>
</feature>
<gene>
    <name evidence="2" type="ORF">DWY96_12055</name>
</gene>
<evidence type="ECO:0008006" key="4">
    <source>
        <dbReference type="Google" id="ProtNLM"/>
    </source>
</evidence>
<organism evidence="2 3">
    <name type="scientific">Roseburia inulinivorans</name>
    <dbReference type="NCBI Taxonomy" id="360807"/>
    <lineage>
        <taxon>Bacteria</taxon>
        <taxon>Bacillati</taxon>
        <taxon>Bacillota</taxon>
        <taxon>Clostridia</taxon>
        <taxon>Lachnospirales</taxon>
        <taxon>Lachnospiraceae</taxon>
        <taxon>Roseburia</taxon>
    </lineage>
</organism>
<reference evidence="2 3" key="1">
    <citation type="submission" date="2018-08" db="EMBL/GenBank/DDBJ databases">
        <title>A genome reference for cultivated species of the human gut microbiota.</title>
        <authorList>
            <person name="Zou Y."/>
            <person name="Xue W."/>
            <person name="Luo G."/>
        </authorList>
    </citation>
    <scope>NUCLEOTIDE SEQUENCE [LARGE SCALE GENOMIC DNA]</scope>
    <source>
        <strain evidence="2 3">AF28-15</strain>
    </source>
</reference>
<proteinExistence type="predicted"/>
<dbReference type="RefSeq" id="WP_118111117.1">
    <property type="nucleotide sequence ID" value="NZ_QRTF01000029.1"/>
</dbReference>
<dbReference type="EMBL" id="QRTF01000029">
    <property type="protein sequence ID" value="RGQ46991.1"/>
    <property type="molecule type" value="Genomic_DNA"/>
</dbReference>
<feature type="transmembrane region" description="Helical" evidence="1">
    <location>
        <begin position="155"/>
        <end position="173"/>
    </location>
</feature>
<feature type="transmembrane region" description="Helical" evidence="1">
    <location>
        <begin position="15"/>
        <end position="33"/>
    </location>
</feature>
<accession>A0A3R5VYE4</accession>
<dbReference type="AlphaFoldDB" id="A0A3R5VYE4"/>
<feature type="transmembrane region" description="Helical" evidence="1">
    <location>
        <begin position="69"/>
        <end position="86"/>
    </location>
</feature>
<keyword evidence="1" id="KW-0472">Membrane</keyword>
<dbReference type="Proteomes" id="UP000283738">
    <property type="component" value="Unassembled WGS sequence"/>
</dbReference>
<comment type="caution">
    <text evidence="2">The sequence shown here is derived from an EMBL/GenBank/DDBJ whole genome shotgun (WGS) entry which is preliminary data.</text>
</comment>